<dbReference type="Pfam" id="PF00567">
    <property type="entry name" value="TUDOR"/>
    <property type="match status" value="3"/>
</dbReference>
<feature type="compositionally biased region" description="Basic and acidic residues" evidence="1">
    <location>
        <begin position="647"/>
        <end position="657"/>
    </location>
</feature>
<feature type="region of interest" description="Disordered" evidence="1">
    <location>
        <begin position="624"/>
        <end position="657"/>
    </location>
</feature>
<dbReference type="PANTHER" id="PTHR22948">
    <property type="entry name" value="TUDOR DOMAIN CONTAINING PROTEIN"/>
    <property type="match status" value="1"/>
</dbReference>
<dbReference type="AlphaFoldDB" id="A0AAW1UC04"/>
<dbReference type="Proteomes" id="UP001431783">
    <property type="component" value="Unassembled WGS sequence"/>
</dbReference>
<organism evidence="3 4">
    <name type="scientific">Henosepilachna vigintioctopunctata</name>
    <dbReference type="NCBI Taxonomy" id="420089"/>
    <lineage>
        <taxon>Eukaryota</taxon>
        <taxon>Metazoa</taxon>
        <taxon>Ecdysozoa</taxon>
        <taxon>Arthropoda</taxon>
        <taxon>Hexapoda</taxon>
        <taxon>Insecta</taxon>
        <taxon>Pterygota</taxon>
        <taxon>Neoptera</taxon>
        <taxon>Endopterygota</taxon>
        <taxon>Coleoptera</taxon>
        <taxon>Polyphaga</taxon>
        <taxon>Cucujiformia</taxon>
        <taxon>Coccinelloidea</taxon>
        <taxon>Coccinellidae</taxon>
        <taxon>Epilachninae</taxon>
        <taxon>Epilachnini</taxon>
        <taxon>Henosepilachna</taxon>
    </lineage>
</organism>
<feature type="domain" description="Tudor" evidence="2">
    <location>
        <begin position="721"/>
        <end position="780"/>
    </location>
</feature>
<accession>A0AAW1UC04</accession>
<protein>
    <recommendedName>
        <fullName evidence="2">Tudor domain-containing protein</fullName>
    </recommendedName>
</protein>
<reference evidence="3 4" key="1">
    <citation type="submission" date="2023-03" db="EMBL/GenBank/DDBJ databases">
        <title>Genome insight into feeding habits of ladybird beetles.</title>
        <authorList>
            <person name="Li H.-S."/>
            <person name="Huang Y.-H."/>
            <person name="Pang H."/>
        </authorList>
    </citation>
    <scope>NUCLEOTIDE SEQUENCE [LARGE SCALE GENOMIC DNA]</scope>
    <source>
        <strain evidence="3">SYSU_2023b</strain>
        <tissue evidence="3">Whole body</tissue>
    </source>
</reference>
<evidence type="ECO:0000256" key="1">
    <source>
        <dbReference type="SAM" id="MobiDB-lite"/>
    </source>
</evidence>
<evidence type="ECO:0000259" key="2">
    <source>
        <dbReference type="PROSITE" id="PS50304"/>
    </source>
</evidence>
<dbReference type="SUPFAM" id="SSF63748">
    <property type="entry name" value="Tudor/PWWP/MBT"/>
    <property type="match status" value="3"/>
</dbReference>
<evidence type="ECO:0000313" key="3">
    <source>
        <dbReference type="EMBL" id="KAK9877456.1"/>
    </source>
</evidence>
<gene>
    <name evidence="3" type="ORF">WA026_018567</name>
</gene>
<feature type="region of interest" description="Disordered" evidence="1">
    <location>
        <begin position="200"/>
        <end position="221"/>
    </location>
</feature>
<feature type="compositionally biased region" description="Basic and acidic residues" evidence="1">
    <location>
        <begin position="624"/>
        <end position="634"/>
    </location>
</feature>
<keyword evidence="4" id="KW-1185">Reference proteome</keyword>
<dbReference type="InterPro" id="IPR050621">
    <property type="entry name" value="Tudor_domain_containing"/>
</dbReference>
<dbReference type="EMBL" id="JARQZJ010000042">
    <property type="protein sequence ID" value="KAK9877456.1"/>
    <property type="molecule type" value="Genomic_DNA"/>
</dbReference>
<feature type="domain" description="Tudor" evidence="2">
    <location>
        <begin position="319"/>
        <end position="376"/>
    </location>
</feature>
<dbReference type="Gene3D" id="2.30.30.140">
    <property type="match status" value="3"/>
</dbReference>
<evidence type="ECO:0000313" key="4">
    <source>
        <dbReference type="Proteomes" id="UP001431783"/>
    </source>
</evidence>
<feature type="compositionally biased region" description="Polar residues" evidence="1">
    <location>
        <begin position="635"/>
        <end position="646"/>
    </location>
</feature>
<proteinExistence type="predicted"/>
<dbReference type="SMART" id="SM00333">
    <property type="entry name" value="TUDOR"/>
    <property type="match status" value="3"/>
</dbReference>
<dbReference type="InterPro" id="IPR002999">
    <property type="entry name" value="Tudor"/>
</dbReference>
<dbReference type="PANTHER" id="PTHR22948:SF29">
    <property type="entry name" value="FI02030P-RELATED"/>
    <property type="match status" value="1"/>
</dbReference>
<comment type="caution">
    <text evidence="3">The sequence shown here is derived from an EMBL/GenBank/DDBJ whole genome shotgun (WGS) entry which is preliminary data.</text>
</comment>
<dbReference type="PROSITE" id="PS50304">
    <property type="entry name" value="TUDOR"/>
    <property type="match status" value="2"/>
</dbReference>
<sequence>MFPNTFFFFYYKYVSSNTLPNYNIFRQQVPTMNNNSAAPMWNKDYVDVHGRDLKAIMTDDGTIFIPLNEIRKSGFHVFPRSEFHSSKVGKSMVISEFHMYLLGAAREFLIQNNIQVLNKDDISETIEKCREQLIKEDQTVSVNSNKPAVLGRTLLSDPVIINQEVRSALQKNNQQIANDNSHITENRDGHLRMPYNKGKINQQQNSHHQGLSRNRLNGNFSPSAAFASKRDDSKILNEIKRDNDSKSVSEIDESETFLRLSDCKLDRIKLKKTPQKVKVVHIESNEKKKYWVHLVENEDKLMNIIEKCFEASVYSPIFTPKLGDICMAMSIGDNLWYRAVVQRVSPIIKVHFIDFGNNAVVSQVKKIPDELRSIAAQAVRITLSADFEPKEFNIDDILSIKAIKEYPDSTVLVCEEVSQRATTPSTRIPSGGAQNDPTFEKFFWKQSVYSTALIDEEVVKIIAYKNGKFYLQNKEHFIKLKSIMTFIKDLTKQPVKSVEKNQLVICRKDGEEQMCRAVIRDVDDEFVSVHFIDFNSVDSMSIKALYAAPKALLAFPIPLIESPTIKGYSEDVDMTDDAEALLDDVILNRQKFNVSVKGAEFDLLMNGKSLSELLFPCKSSRGVDRGSHNGHKSEGSSFNHSLTSPKQLHEEPTKRTDAILTTSERTMYESMSSFEPPMGLGDYMLTVFKDSQDFTITSTGLVESDMLSKCTCIEVDETEGPYEPQETEMVLARFEGGWYRGVVLEAPDDGKYQIIFVDYGNTVELTKDDIRKFPNSFISIPMLGLMCRMDVPPTNAVNKRLEELLKPENIYGIDIVSHDPDNALYTVQIPKVLNTLKNEGLL</sequence>
<name>A0AAW1UC04_9CUCU</name>